<dbReference type="SUPFAM" id="SSF53448">
    <property type="entry name" value="Nucleotide-diphospho-sugar transferases"/>
    <property type="match status" value="1"/>
</dbReference>
<dbReference type="InterPro" id="IPR001173">
    <property type="entry name" value="Glyco_trans_2-like"/>
</dbReference>
<keyword evidence="4 7" id="KW-0812">Transmembrane</keyword>
<reference evidence="9" key="1">
    <citation type="journal article" date="2017" name="Science">
        <title>Giant viruses with an expanded complement of translation system components.</title>
        <authorList>
            <person name="Schulz F."/>
            <person name="Yutin N."/>
            <person name="Ivanova N.N."/>
            <person name="Ortega D.R."/>
            <person name="Lee T.K."/>
            <person name="Vierheilig J."/>
            <person name="Daims H."/>
            <person name="Horn M."/>
            <person name="Wagner M."/>
            <person name="Jensen G.J."/>
            <person name="Kyrpides N.C."/>
            <person name="Koonin E.V."/>
            <person name="Woyke T."/>
        </authorList>
    </citation>
    <scope>NUCLEOTIDE SEQUENCE</scope>
    <source>
        <strain evidence="9">CTV1</strain>
    </source>
</reference>
<dbReference type="GO" id="GO:0016020">
    <property type="term" value="C:membrane"/>
    <property type="evidence" value="ECO:0007669"/>
    <property type="project" value="UniProtKB-SubCell"/>
</dbReference>
<comment type="subcellular location">
    <subcellularLocation>
        <location evidence="1">Membrane</location>
        <topology evidence="1">Multi-pass membrane protein</topology>
    </subcellularLocation>
</comment>
<evidence type="ECO:0000256" key="7">
    <source>
        <dbReference type="SAM" id="Phobius"/>
    </source>
</evidence>
<evidence type="ECO:0000256" key="3">
    <source>
        <dbReference type="ARBA" id="ARBA00022679"/>
    </source>
</evidence>
<dbReference type="CDD" id="cd06423">
    <property type="entry name" value="CESA_like"/>
    <property type="match status" value="1"/>
</dbReference>
<keyword evidence="2" id="KW-0328">Glycosyltransferase</keyword>
<name>A0A1V0S9E5_9VIRU</name>
<dbReference type="GO" id="GO:0016757">
    <property type="term" value="F:glycosyltransferase activity"/>
    <property type="evidence" value="ECO:0007669"/>
    <property type="project" value="UniProtKB-KW"/>
</dbReference>
<dbReference type="Gene3D" id="3.90.550.10">
    <property type="entry name" value="Spore Coat Polysaccharide Biosynthesis Protein SpsA, Chain A"/>
    <property type="match status" value="1"/>
</dbReference>
<organism evidence="9">
    <name type="scientific">Catovirus CTV1</name>
    <dbReference type="NCBI Taxonomy" id="1977631"/>
    <lineage>
        <taxon>Viruses</taxon>
        <taxon>Varidnaviria</taxon>
        <taxon>Bamfordvirae</taxon>
        <taxon>Nucleocytoviricota</taxon>
        <taxon>Megaviricetes</taxon>
        <taxon>Imitervirales</taxon>
        <taxon>Mimiviridae</taxon>
        <taxon>Klosneuvirinae</taxon>
        <taxon>Catovirus</taxon>
    </lineage>
</organism>
<keyword evidence="3 9" id="KW-0808">Transferase</keyword>
<evidence type="ECO:0000259" key="8">
    <source>
        <dbReference type="Pfam" id="PF13632"/>
    </source>
</evidence>
<feature type="transmembrane region" description="Helical" evidence="7">
    <location>
        <begin position="309"/>
        <end position="326"/>
    </location>
</feature>
<evidence type="ECO:0000256" key="4">
    <source>
        <dbReference type="ARBA" id="ARBA00022692"/>
    </source>
</evidence>
<feature type="transmembrane region" description="Helical" evidence="7">
    <location>
        <begin position="366"/>
        <end position="385"/>
    </location>
</feature>
<proteinExistence type="predicted"/>
<evidence type="ECO:0000256" key="6">
    <source>
        <dbReference type="ARBA" id="ARBA00023136"/>
    </source>
</evidence>
<evidence type="ECO:0000256" key="5">
    <source>
        <dbReference type="ARBA" id="ARBA00022989"/>
    </source>
</evidence>
<keyword evidence="5 7" id="KW-1133">Transmembrane helix</keyword>
<gene>
    <name evidence="9" type="ORF">Catovirus_1_390</name>
</gene>
<protein>
    <submittedName>
        <fullName evidence="9">Glycosyltransferase</fullName>
    </submittedName>
</protein>
<keyword evidence="6 7" id="KW-0472">Membrane</keyword>
<accession>A0A1V0S9E5</accession>
<sequence>MNLVILFELFTAYCIARKLDKRKISYDIEKLNKSDIKLGILIPAYMPNEKSIIYDTLTHYSSNVDYVGKVVVLLVYNGDCPDDIMSKLKNVDFPSKVTFRHINNHNSKSKAENVNFGIKMLENDFSCNYIAIYDADHKPDKECFVRALSILEFKEGKVVPEIPADQSYDVVQGRCRVRNNFLNDMEFSEMYLVYHVAGSFLRQFSLFGGSNAVWRTKALFNTEMDMRMLTEDIDSGLRAHMGSYNLGYCYDMVSSELAPTSILSLYKQRLRWAQGWLQVTLRHYINFILKSGSLWEKIVVTFLLPFREFFHYGAIHVGTSCVIYLIKYGFNIENLYLLPFTVVVIIINGIKMLITELNYGKRRPLHQYVIYYILLPFYDMFKLFVMLGSHIHEIYDDQAWRVTVR</sequence>
<evidence type="ECO:0000313" key="9">
    <source>
        <dbReference type="EMBL" id="ARF08340.1"/>
    </source>
</evidence>
<dbReference type="InterPro" id="IPR029044">
    <property type="entry name" value="Nucleotide-diphossugar_trans"/>
</dbReference>
<dbReference type="PANTHER" id="PTHR43867:SF2">
    <property type="entry name" value="CELLULOSE SYNTHASE CATALYTIC SUBUNIT A [UDP-FORMING]"/>
    <property type="match status" value="1"/>
</dbReference>
<dbReference type="PANTHER" id="PTHR43867">
    <property type="entry name" value="CELLULOSE SYNTHASE CATALYTIC SUBUNIT A [UDP-FORMING]"/>
    <property type="match status" value="1"/>
</dbReference>
<dbReference type="EMBL" id="KY684083">
    <property type="protein sequence ID" value="ARF08340.1"/>
    <property type="molecule type" value="Genomic_DNA"/>
</dbReference>
<dbReference type="InterPro" id="IPR050321">
    <property type="entry name" value="Glycosyltr_2/OpgH_subfam"/>
</dbReference>
<evidence type="ECO:0000256" key="2">
    <source>
        <dbReference type="ARBA" id="ARBA00022676"/>
    </source>
</evidence>
<feature type="transmembrane region" description="Helical" evidence="7">
    <location>
        <begin position="335"/>
        <end position="354"/>
    </location>
</feature>
<evidence type="ECO:0000256" key="1">
    <source>
        <dbReference type="ARBA" id="ARBA00004141"/>
    </source>
</evidence>
<dbReference type="Pfam" id="PF13632">
    <property type="entry name" value="Glyco_trans_2_3"/>
    <property type="match status" value="1"/>
</dbReference>
<feature type="domain" description="Glycosyltransferase 2-like" evidence="8">
    <location>
        <begin position="129"/>
        <end position="308"/>
    </location>
</feature>